<name>A0ABT0GEL1_9GAMM</name>
<keyword evidence="7 9" id="KW-0472">Membrane</keyword>
<protein>
    <recommendedName>
        <fullName evidence="9">TRAP transporter small permease protein</fullName>
    </recommendedName>
</protein>
<organism evidence="11 12">
    <name type="scientific">Pseudomarimonas salicorniae</name>
    <dbReference type="NCBI Taxonomy" id="2933270"/>
    <lineage>
        <taxon>Bacteria</taxon>
        <taxon>Pseudomonadati</taxon>
        <taxon>Pseudomonadota</taxon>
        <taxon>Gammaproteobacteria</taxon>
        <taxon>Lysobacterales</taxon>
        <taxon>Lysobacteraceae</taxon>
        <taxon>Pseudomarimonas</taxon>
    </lineage>
</organism>
<accession>A0ABT0GEL1</accession>
<evidence type="ECO:0000256" key="6">
    <source>
        <dbReference type="ARBA" id="ARBA00022989"/>
    </source>
</evidence>
<evidence type="ECO:0000259" key="10">
    <source>
        <dbReference type="Pfam" id="PF04290"/>
    </source>
</evidence>
<evidence type="ECO:0000256" key="7">
    <source>
        <dbReference type="ARBA" id="ARBA00023136"/>
    </source>
</evidence>
<dbReference type="PANTHER" id="PTHR35011">
    <property type="entry name" value="2,3-DIKETO-L-GULONATE TRAP TRANSPORTER SMALL PERMEASE PROTEIN YIAM"/>
    <property type="match status" value="1"/>
</dbReference>
<evidence type="ECO:0000256" key="5">
    <source>
        <dbReference type="ARBA" id="ARBA00022692"/>
    </source>
</evidence>
<reference evidence="11" key="1">
    <citation type="submission" date="2022-04" db="EMBL/GenBank/DDBJ databases">
        <title>Lysobacter sp. CAU 1642 isolated from sea sand.</title>
        <authorList>
            <person name="Kim W."/>
        </authorList>
    </citation>
    <scope>NUCLEOTIDE SEQUENCE</scope>
    <source>
        <strain evidence="11">CAU 1642</strain>
    </source>
</reference>
<dbReference type="EMBL" id="JALNMH010000003">
    <property type="protein sequence ID" value="MCK7592985.1"/>
    <property type="molecule type" value="Genomic_DNA"/>
</dbReference>
<evidence type="ECO:0000313" key="11">
    <source>
        <dbReference type="EMBL" id="MCK7592985.1"/>
    </source>
</evidence>
<evidence type="ECO:0000256" key="2">
    <source>
        <dbReference type="ARBA" id="ARBA00022448"/>
    </source>
</evidence>
<feature type="transmembrane region" description="Helical" evidence="9">
    <location>
        <begin position="50"/>
        <end position="68"/>
    </location>
</feature>
<evidence type="ECO:0000256" key="9">
    <source>
        <dbReference type="RuleBase" id="RU369079"/>
    </source>
</evidence>
<comment type="caution">
    <text evidence="9">Lacks conserved residue(s) required for the propagation of feature annotation.</text>
</comment>
<proteinExistence type="inferred from homology"/>
<evidence type="ECO:0000256" key="3">
    <source>
        <dbReference type="ARBA" id="ARBA00022475"/>
    </source>
</evidence>
<keyword evidence="2 9" id="KW-0813">Transport</keyword>
<evidence type="ECO:0000256" key="4">
    <source>
        <dbReference type="ARBA" id="ARBA00022519"/>
    </source>
</evidence>
<comment type="similarity">
    <text evidence="8 9">Belongs to the TRAP transporter small permease family.</text>
</comment>
<comment type="caution">
    <text evidence="11">The sequence shown here is derived from an EMBL/GenBank/DDBJ whole genome shotgun (WGS) entry which is preliminary data.</text>
</comment>
<keyword evidence="3" id="KW-1003">Cell membrane</keyword>
<dbReference type="PANTHER" id="PTHR35011:SF10">
    <property type="entry name" value="TRAP TRANSPORTER SMALL PERMEASE PROTEIN"/>
    <property type="match status" value="1"/>
</dbReference>
<feature type="domain" description="Tripartite ATP-independent periplasmic transporters DctQ component" evidence="10">
    <location>
        <begin position="26"/>
        <end position="151"/>
    </location>
</feature>
<dbReference type="Pfam" id="PF04290">
    <property type="entry name" value="DctQ"/>
    <property type="match status" value="1"/>
</dbReference>
<evidence type="ECO:0000313" key="12">
    <source>
        <dbReference type="Proteomes" id="UP001431449"/>
    </source>
</evidence>
<keyword evidence="4 9" id="KW-0997">Cell inner membrane</keyword>
<keyword evidence="5 9" id="KW-0812">Transmembrane</keyword>
<dbReference type="Proteomes" id="UP001431449">
    <property type="component" value="Unassembled WGS sequence"/>
</dbReference>
<dbReference type="InterPro" id="IPR055348">
    <property type="entry name" value="DctQ"/>
</dbReference>
<dbReference type="RefSeq" id="WP_248205807.1">
    <property type="nucleotide sequence ID" value="NZ_JALNMH010000003.1"/>
</dbReference>
<dbReference type="InterPro" id="IPR007387">
    <property type="entry name" value="TRAP_DctQ"/>
</dbReference>
<feature type="transmembrane region" description="Helical" evidence="9">
    <location>
        <begin position="89"/>
        <end position="110"/>
    </location>
</feature>
<sequence length="162" mass="17367">MSPGQRIAGALRRAEDALLGGLLLGLVLLSSVQIFRRALFHEGWIGAEAAGRGLVLWIALLGALAATREGRHVRIDLAAHRLGSVAQAVLDRLAAALASAFCAVMGWLGWQLLLLEQEMGEVAFAGVPAWWISAVIPLGFGFMALRFALQVFFGPPPRRPHP</sequence>
<gene>
    <name evidence="11" type="ORF">M0G41_04790</name>
</gene>
<evidence type="ECO:0000256" key="1">
    <source>
        <dbReference type="ARBA" id="ARBA00004429"/>
    </source>
</evidence>
<comment type="subcellular location">
    <subcellularLocation>
        <location evidence="1 9">Cell inner membrane</location>
        <topology evidence="1 9">Multi-pass membrane protein</topology>
    </subcellularLocation>
</comment>
<keyword evidence="6 9" id="KW-1133">Transmembrane helix</keyword>
<comment type="function">
    <text evidence="9">Part of the tripartite ATP-independent periplasmic (TRAP) transport system.</text>
</comment>
<comment type="subunit">
    <text evidence="9">The complex comprises the extracytoplasmic solute receptor protein and the two transmembrane proteins.</text>
</comment>
<feature type="transmembrane region" description="Helical" evidence="9">
    <location>
        <begin position="130"/>
        <end position="149"/>
    </location>
</feature>
<evidence type="ECO:0000256" key="8">
    <source>
        <dbReference type="ARBA" id="ARBA00038436"/>
    </source>
</evidence>
<keyword evidence="12" id="KW-1185">Reference proteome</keyword>